<organism evidence="1 2">
    <name type="scientific">Fusarium torreyae</name>
    <dbReference type="NCBI Taxonomy" id="1237075"/>
    <lineage>
        <taxon>Eukaryota</taxon>
        <taxon>Fungi</taxon>
        <taxon>Dikarya</taxon>
        <taxon>Ascomycota</taxon>
        <taxon>Pezizomycotina</taxon>
        <taxon>Sordariomycetes</taxon>
        <taxon>Hypocreomycetidae</taxon>
        <taxon>Hypocreales</taxon>
        <taxon>Nectriaceae</taxon>
        <taxon>Fusarium</taxon>
    </lineage>
</organism>
<sequence length="141" mass="16182">MPEDSHGRDCHAFDATDASEIDPVTFRMNNPTMDWFFRSKINIDPMLSSKLLGRIVIGQIPDERSGEELSNFFERVRLPVKNTHPQQSCVTWVIDAIGALQQQGWAPAFNLDQFKEWALSYADERMKKSGSREPIVRYHGI</sequence>
<name>A0A9W8VJM8_9HYPO</name>
<reference evidence="1" key="1">
    <citation type="submission" date="2022-09" db="EMBL/GenBank/DDBJ databases">
        <title>Fusarium specimens isolated from Avocado Roots.</title>
        <authorList>
            <person name="Stajich J."/>
            <person name="Roper C."/>
            <person name="Heimlech-Rivalta G."/>
        </authorList>
    </citation>
    <scope>NUCLEOTIDE SEQUENCE</scope>
    <source>
        <strain evidence="1">CF00136</strain>
    </source>
</reference>
<evidence type="ECO:0000313" key="2">
    <source>
        <dbReference type="Proteomes" id="UP001152049"/>
    </source>
</evidence>
<accession>A0A9W8VJM8</accession>
<dbReference type="OrthoDB" id="4924482at2759"/>
<dbReference type="Proteomes" id="UP001152049">
    <property type="component" value="Unassembled WGS sequence"/>
</dbReference>
<gene>
    <name evidence="1" type="ORF">NW762_004594</name>
</gene>
<dbReference type="AlphaFoldDB" id="A0A9W8VJM8"/>
<comment type="caution">
    <text evidence="1">The sequence shown here is derived from an EMBL/GenBank/DDBJ whole genome shotgun (WGS) entry which is preliminary data.</text>
</comment>
<proteinExistence type="predicted"/>
<dbReference type="Pfam" id="PF21858">
    <property type="entry name" value="DUF6914"/>
    <property type="match status" value="1"/>
</dbReference>
<dbReference type="InterPro" id="IPR054208">
    <property type="entry name" value="DUF6914"/>
</dbReference>
<dbReference type="EMBL" id="JAOQAZ010000006">
    <property type="protein sequence ID" value="KAJ4265309.1"/>
    <property type="molecule type" value="Genomic_DNA"/>
</dbReference>
<keyword evidence="2" id="KW-1185">Reference proteome</keyword>
<protein>
    <submittedName>
        <fullName evidence="1">Uncharacterized protein</fullName>
    </submittedName>
</protein>
<evidence type="ECO:0000313" key="1">
    <source>
        <dbReference type="EMBL" id="KAJ4265309.1"/>
    </source>
</evidence>